<dbReference type="RefSeq" id="WP_094829638.1">
    <property type="nucleotide sequence ID" value="NZ_NEVV01000001.1"/>
</dbReference>
<proteinExistence type="predicted"/>
<feature type="transmembrane region" description="Helical" evidence="1">
    <location>
        <begin position="6"/>
        <end position="27"/>
    </location>
</feature>
<organism evidence="2 3">
    <name type="scientific">Bordetella genomosp. 6</name>
    <dbReference type="NCBI Taxonomy" id="463024"/>
    <lineage>
        <taxon>Bacteria</taxon>
        <taxon>Pseudomonadati</taxon>
        <taxon>Pseudomonadota</taxon>
        <taxon>Betaproteobacteria</taxon>
        <taxon>Burkholderiales</taxon>
        <taxon>Alcaligenaceae</taxon>
        <taxon>Bordetella</taxon>
    </lineage>
</organism>
<keyword evidence="1" id="KW-1133">Transmembrane helix</keyword>
<reference evidence="2 3" key="1">
    <citation type="submission" date="2017-05" db="EMBL/GenBank/DDBJ databases">
        <title>Complete and WGS of Bordetella genogroups.</title>
        <authorList>
            <person name="Spilker T."/>
            <person name="Lipuma J."/>
        </authorList>
    </citation>
    <scope>NUCLEOTIDE SEQUENCE [LARGE SCALE GENOMIC DNA]</scope>
    <source>
        <strain evidence="2 3">AU3139</strain>
    </source>
</reference>
<evidence type="ECO:0000313" key="3">
    <source>
        <dbReference type="Proteomes" id="UP000216524"/>
    </source>
</evidence>
<dbReference type="Proteomes" id="UP000216524">
    <property type="component" value="Unassembled WGS sequence"/>
</dbReference>
<dbReference type="EMBL" id="NEVV01000001">
    <property type="protein sequence ID" value="OZI81998.1"/>
    <property type="molecule type" value="Genomic_DNA"/>
</dbReference>
<evidence type="ECO:0000313" key="2">
    <source>
        <dbReference type="EMBL" id="OZI81998.1"/>
    </source>
</evidence>
<comment type="caution">
    <text evidence="2">The sequence shown here is derived from an EMBL/GenBank/DDBJ whole genome shotgun (WGS) entry which is preliminary data.</text>
</comment>
<accession>A0ABX4FJB5</accession>
<keyword evidence="3" id="KW-1185">Reference proteome</keyword>
<protein>
    <submittedName>
        <fullName evidence="2">Diguanylate cyclase</fullName>
    </submittedName>
</protein>
<keyword evidence="1" id="KW-0472">Membrane</keyword>
<feature type="transmembrane region" description="Helical" evidence="1">
    <location>
        <begin position="150"/>
        <end position="169"/>
    </location>
</feature>
<name>A0ABX4FJB5_9BORD</name>
<sequence>MADATVLVLLYFIMPLWILAGVADWLCHRASDIAHTAGPRESLLHLLMFAEIGLPLLMCLLLEINALVILVMLAAFVLHEGTALWDVSYAQSRRRITPLEQHVHSFLELLPLMAGTLVALLNWPAFLSLFGLGDQPADWSLRWKAEPLPLGYVAAILGAALLLEALPYAEELWRGLRARRPTP</sequence>
<gene>
    <name evidence="2" type="ORF">CAL23_09960</name>
</gene>
<feature type="transmembrane region" description="Helical" evidence="1">
    <location>
        <begin position="67"/>
        <end position="85"/>
    </location>
</feature>
<feature type="transmembrane region" description="Helical" evidence="1">
    <location>
        <begin position="106"/>
        <end position="130"/>
    </location>
</feature>
<evidence type="ECO:0000256" key="1">
    <source>
        <dbReference type="SAM" id="Phobius"/>
    </source>
</evidence>
<keyword evidence="1" id="KW-0812">Transmembrane</keyword>